<dbReference type="AlphaFoldDB" id="A0A165E6F2"/>
<keyword evidence="1" id="KW-1133">Transmembrane helix</keyword>
<dbReference type="STRING" id="1353952.A0A165E6F2"/>
<sequence length="180" mass="19577">MGTEAAIWPVYNEVAEKYDKEMLETYNGGMDNLLIFFQAALFSAVVTAFLILSLPLLQADPAQATLDALTAVSAQLAAMHLNSTPATPYYEQPSASPSALPINVLWIASLLLSLTTSVLAMLVKQWLRIFITNLPAAARERATERQARLDGLQSWQVANIADALPVSIHLAVAFFFIGLI</sequence>
<protein>
    <recommendedName>
        <fullName evidence="2">DUF6535 domain-containing protein</fullName>
    </recommendedName>
</protein>
<evidence type="ECO:0000313" key="3">
    <source>
        <dbReference type="EMBL" id="KZT54201.1"/>
    </source>
</evidence>
<feature type="domain" description="DUF6535" evidence="2">
    <location>
        <begin position="8"/>
        <end position="180"/>
    </location>
</feature>
<evidence type="ECO:0000259" key="2">
    <source>
        <dbReference type="Pfam" id="PF20153"/>
    </source>
</evidence>
<organism evidence="3 4">
    <name type="scientific">Calocera cornea HHB12733</name>
    <dbReference type="NCBI Taxonomy" id="1353952"/>
    <lineage>
        <taxon>Eukaryota</taxon>
        <taxon>Fungi</taxon>
        <taxon>Dikarya</taxon>
        <taxon>Basidiomycota</taxon>
        <taxon>Agaricomycotina</taxon>
        <taxon>Dacrymycetes</taxon>
        <taxon>Dacrymycetales</taxon>
        <taxon>Dacrymycetaceae</taxon>
        <taxon>Calocera</taxon>
    </lineage>
</organism>
<reference evidence="3 4" key="1">
    <citation type="journal article" date="2016" name="Mol. Biol. Evol.">
        <title>Comparative Genomics of Early-Diverging Mushroom-Forming Fungi Provides Insights into the Origins of Lignocellulose Decay Capabilities.</title>
        <authorList>
            <person name="Nagy L.G."/>
            <person name="Riley R."/>
            <person name="Tritt A."/>
            <person name="Adam C."/>
            <person name="Daum C."/>
            <person name="Floudas D."/>
            <person name="Sun H."/>
            <person name="Yadav J.S."/>
            <person name="Pangilinan J."/>
            <person name="Larsson K.H."/>
            <person name="Matsuura K."/>
            <person name="Barry K."/>
            <person name="Labutti K."/>
            <person name="Kuo R."/>
            <person name="Ohm R.A."/>
            <person name="Bhattacharya S.S."/>
            <person name="Shirouzu T."/>
            <person name="Yoshinaga Y."/>
            <person name="Martin F.M."/>
            <person name="Grigoriev I.V."/>
            <person name="Hibbett D.S."/>
        </authorList>
    </citation>
    <scope>NUCLEOTIDE SEQUENCE [LARGE SCALE GENOMIC DNA]</scope>
    <source>
        <strain evidence="3 4">HHB12733</strain>
    </source>
</reference>
<dbReference type="Proteomes" id="UP000076842">
    <property type="component" value="Unassembled WGS sequence"/>
</dbReference>
<evidence type="ECO:0000256" key="1">
    <source>
        <dbReference type="SAM" id="Phobius"/>
    </source>
</evidence>
<keyword evidence="1" id="KW-0812">Transmembrane</keyword>
<keyword evidence="4" id="KW-1185">Reference proteome</keyword>
<name>A0A165E6F2_9BASI</name>
<accession>A0A165E6F2</accession>
<dbReference type="OrthoDB" id="3269725at2759"/>
<dbReference type="InParanoid" id="A0A165E6F2"/>
<dbReference type="Pfam" id="PF20153">
    <property type="entry name" value="DUF6535"/>
    <property type="match status" value="1"/>
</dbReference>
<feature type="transmembrane region" description="Helical" evidence="1">
    <location>
        <begin position="102"/>
        <end position="123"/>
    </location>
</feature>
<feature type="non-terminal residue" evidence="3">
    <location>
        <position position="180"/>
    </location>
</feature>
<proteinExistence type="predicted"/>
<gene>
    <name evidence="3" type="ORF">CALCODRAFT_438976</name>
</gene>
<feature type="transmembrane region" description="Helical" evidence="1">
    <location>
        <begin position="33"/>
        <end position="57"/>
    </location>
</feature>
<dbReference type="EMBL" id="KV424019">
    <property type="protein sequence ID" value="KZT54201.1"/>
    <property type="molecule type" value="Genomic_DNA"/>
</dbReference>
<dbReference type="InterPro" id="IPR045338">
    <property type="entry name" value="DUF6535"/>
</dbReference>
<keyword evidence="1" id="KW-0472">Membrane</keyword>
<evidence type="ECO:0000313" key="4">
    <source>
        <dbReference type="Proteomes" id="UP000076842"/>
    </source>
</evidence>